<dbReference type="RefSeq" id="WP_161346208.1">
    <property type="nucleotide sequence ID" value="NZ_BMGW01000006.1"/>
</dbReference>
<protein>
    <submittedName>
        <fullName evidence="2">Phosphotransferase</fullName>
    </submittedName>
</protein>
<proteinExistence type="predicted"/>
<dbReference type="OrthoDB" id="7856512at2"/>
<evidence type="ECO:0000259" key="1">
    <source>
        <dbReference type="Pfam" id="PF01636"/>
    </source>
</evidence>
<dbReference type="EMBL" id="WWNR01000006">
    <property type="protein sequence ID" value="MZQ89521.1"/>
    <property type="molecule type" value="Genomic_DNA"/>
</dbReference>
<dbReference type="AlphaFoldDB" id="A0A6L8VIG3"/>
<organism evidence="2 3">
    <name type="scientific">Frigidibacter albus</name>
    <dbReference type="NCBI Taxonomy" id="1465486"/>
    <lineage>
        <taxon>Bacteria</taxon>
        <taxon>Pseudomonadati</taxon>
        <taxon>Pseudomonadota</taxon>
        <taxon>Alphaproteobacteria</taxon>
        <taxon>Rhodobacterales</taxon>
        <taxon>Paracoccaceae</taxon>
        <taxon>Frigidibacter</taxon>
    </lineage>
</organism>
<sequence length="330" mass="35418">MSRTGLEQAAMALWPRLAAMAEVPVDGYAPKMLSWRDEPTRRRIVLEMTAPGHPPLVLKLAPLPADPALFSGSLAAQQAALRAMGGGVPRVLAALPESHALLMERVPGDTAAAIMEQATRPEQLDDALEACGAWLSRFHTATDAGMRAYRPRAVCDHLARQRDAVEAGRRQVPLAREFLALSDRVIAEGARYDGLPARAGGRHGDMNLRNLVLAGDPPGQGGAWGLDFAPAQSAPVGHDVARLLLNYAVTCTDPEQIPEGEVLPPRALVAFFKGYAFSGCDDASIGFLLRNQIVADWARIPAAAAKSDLLQQIRLAALRAIARRAFPDLR</sequence>
<dbReference type="Proteomes" id="UP000477083">
    <property type="component" value="Unassembled WGS sequence"/>
</dbReference>
<gene>
    <name evidence="2" type="ORF">GS660_10505</name>
</gene>
<dbReference type="Pfam" id="PF01636">
    <property type="entry name" value="APH"/>
    <property type="match status" value="1"/>
</dbReference>
<reference evidence="2 3" key="1">
    <citation type="submission" date="2020-01" db="EMBL/GenBank/DDBJ databases">
        <title>Frigidibacter albus SP32T (=CGMCC 1.13995T).</title>
        <authorList>
            <person name="Liao X."/>
        </authorList>
    </citation>
    <scope>NUCLEOTIDE SEQUENCE [LARGE SCALE GENOMIC DNA]</scope>
    <source>
        <strain evidence="2 3">SP32</strain>
    </source>
</reference>
<comment type="caution">
    <text evidence="2">The sequence shown here is derived from an EMBL/GenBank/DDBJ whole genome shotgun (WGS) entry which is preliminary data.</text>
</comment>
<dbReference type="InterPro" id="IPR002575">
    <property type="entry name" value="Aminoglycoside_PTrfase"/>
</dbReference>
<dbReference type="SUPFAM" id="SSF56112">
    <property type="entry name" value="Protein kinase-like (PK-like)"/>
    <property type="match status" value="1"/>
</dbReference>
<evidence type="ECO:0000313" key="3">
    <source>
        <dbReference type="Proteomes" id="UP000477083"/>
    </source>
</evidence>
<dbReference type="InterPro" id="IPR011009">
    <property type="entry name" value="Kinase-like_dom_sf"/>
</dbReference>
<dbReference type="GO" id="GO:0016740">
    <property type="term" value="F:transferase activity"/>
    <property type="evidence" value="ECO:0007669"/>
    <property type="project" value="UniProtKB-KW"/>
</dbReference>
<keyword evidence="3" id="KW-1185">Reference proteome</keyword>
<evidence type="ECO:0000313" key="2">
    <source>
        <dbReference type="EMBL" id="MZQ89521.1"/>
    </source>
</evidence>
<accession>A0A6L8VIG3</accession>
<feature type="domain" description="Aminoglycoside phosphotransferase" evidence="1">
    <location>
        <begin position="54"/>
        <end position="253"/>
    </location>
</feature>
<keyword evidence="2" id="KW-0808">Transferase</keyword>
<name>A0A6L8VIG3_9RHOB</name>